<comment type="similarity">
    <text evidence="2">Belongs to the HIBADH-related family. 3-hydroxyisobutyrate dehydrogenase subfamily.</text>
</comment>
<dbReference type="EC" id="1.1.1.31" evidence="3"/>
<gene>
    <name evidence="10" type="ORF">M407DRAFT_15134</name>
</gene>
<evidence type="ECO:0000259" key="9">
    <source>
        <dbReference type="Pfam" id="PF14833"/>
    </source>
</evidence>
<dbReference type="FunFam" id="1.10.1040.10:FF:000006">
    <property type="entry name" value="3-hydroxyisobutyrate dehydrogenase"/>
    <property type="match status" value="1"/>
</dbReference>
<dbReference type="GO" id="GO:0050661">
    <property type="term" value="F:NADP binding"/>
    <property type="evidence" value="ECO:0007669"/>
    <property type="project" value="InterPro"/>
</dbReference>
<dbReference type="PANTHER" id="PTHR22981">
    <property type="entry name" value="3-HYDROXYISOBUTYRATE DEHYDROGENASE-RELATED"/>
    <property type="match status" value="1"/>
</dbReference>
<dbReference type="InterPro" id="IPR002204">
    <property type="entry name" value="3-OH-isobutyrate_DH-rel_CS"/>
</dbReference>
<dbReference type="GO" id="GO:0008442">
    <property type="term" value="F:3-hydroxyisobutyrate dehydrogenase activity"/>
    <property type="evidence" value="ECO:0007669"/>
    <property type="project" value="UniProtKB-EC"/>
</dbReference>
<proteinExistence type="inferred from homology"/>
<dbReference type="SUPFAM" id="SSF48179">
    <property type="entry name" value="6-phosphogluconate dehydrogenase C-terminal domain-like"/>
    <property type="match status" value="1"/>
</dbReference>
<dbReference type="Gene3D" id="3.40.50.720">
    <property type="entry name" value="NAD(P)-binding Rossmann-like Domain"/>
    <property type="match status" value="1"/>
</dbReference>
<dbReference type="InterPro" id="IPR029154">
    <property type="entry name" value="HIBADH-like_NADP-bd"/>
</dbReference>
<keyword evidence="5" id="KW-0560">Oxidoreductase</keyword>
<dbReference type="InterPro" id="IPR006115">
    <property type="entry name" value="6PGDH_NADP-bd"/>
</dbReference>
<dbReference type="HOGENOM" id="CLU_035117_6_1_1"/>
<dbReference type="EMBL" id="KN823029">
    <property type="protein sequence ID" value="KIO26124.1"/>
    <property type="molecule type" value="Genomic_DNA"/>
</dbReference>
<keyword evidence="4" id="KW-0101">Branched-chain amino acid catabolism</keyword>
<protein>
    <recommendedName>
        <fullName evidence="3">3-hydroxyisobutyrate dehydrogenase</fullName>
        <ecNumber evidence="3">1.1.1.31</ecNumber>
    </recommendedName>
</protein>
<dbReference type="InterPro" id="IPR008927">
    <property type="entry name" value="6-PGluconate_DH-like_C_sf"/>
</dbReference>
<feature type="domain" description="6-phosphogluconate dehydrogenase NADP-binding" evidence="8">
    <location>
        <begin position="19"/>
        <end position="209"/>
    </location>
</feature>
<dbReference type="Proteomes" id="UP000054248">
    <property type="component" value="Unassembled WGS sequence"/>
</dbReference>
<dbReference type="AlphaFoldDB" id="A0A0C3QJ51"/>
<dbReference type="GO" id="GO:0006574">
    <property type="term" value="P:L-valine catabolic process"/>
    <property type="evidence" value="ECO:0007669"/>
    <property type="project" value="TreeGrafter"/>
</dbReference>
<comment type="pathway">
    <text evidence="1">Amino-acid degradation; L-valine degradation.</text>
</comment>
<evidence type="ECO:0000256" key="6">
    <source>
        <dbReference type="ARBA" id="ARBA00023027"/>
    </source>
</evidence>
<dbReference type="OrthoDB" id="435038at2759"/>
<keyword evidence="6" id="KW-0520">NAD</keyword>
<dbReference type="PROSITE" id="PS00895">
    <property type="entry name" value="3_HYDROXYISOBUT_DH"/>
    <property type="match status" value="1"/>
</dbReference>
<evidence type="ECO:0000256" key="7">
    <source>
        <dbReference type="ARBA" id="ARBA00049197"/>
    </source>
</evidence>
<dbReference type="SUPFAM" id="SSF51735">
    <property type="entry name" value="NAD(P)-binding Rossmann-fold domains"/>
    <property type="match status" value="1"/>
</dbReference>
<dbReference type="InterPro" id="IPR013328">
    <property type="entry name" value="6PGD_dom2"/>
</dbReference>
<dbReference type="GO" id="GO:0005739">
    <property type="term" value="C:mitochondrion"/>
    <property type="evidence" value="ECO:0007669"/>
    <property type="project" value="TreeGrafter"/>
</dbReference>
<dbReference type="STRING" id="1051891.A0A0C3QJ51"/>
<reference evidence="10 11" key="1">
    <citation type="submission" date="2014-04" db="EMBL/GenBank/DDBJ databases">
        <authorList>
            <consortium name="DOE Joint Genome Institute"/>
            <person name="Kuo A."/>
            <person name="Girlanda M."/>
            <person name="Perotto S."/>
            <person name="Kohler A."/>
            <person name="Nagy L.G."/>
            <person name="Floudas D."/>
            <person name="Copeland A."/>
            <person name="Barry K.W."/>
            <person name="Cichocki N."/>
            <person name="Veneault-Fourrey C."/>
            <person name="LaButti K."/>
            <person name="Lindquist E.A."/>
            <person name="Lipzen A."/>
            <person name="Lundell T."/>
            <person name="Morin E."/>
            <person name="Murat C."/>
            <person name="Sun H."/>
            <person name="Tunlid A."/>
            <person name="Henrissat B."/>
            <person name="Grigoriev I.V."/>
            <person name="Hibbett D.S."/>
            <person name="Martin F."/>
            <person name="Nordberg H.P."/>
            <person name="Cantor M.N."/>
            <person name="Hua S.X."/>
        </authorList>
    </citation>
    <scope>NUCLEOTIDE SEQUENCE [LARGE SCALE GENOMIC DNA]</scope>
    <source>
        <strain evidence="10 11">MUT 4182</strain>
    </source>
</reference>
<evidence type="ECO:0000256" key="2">
    <source>
        <dbReference type="ARBA" id="ARBA00006013"/>
    </source>
</evidence>
<accession>A0A0C3QJ51</accession>
<reference evidence="11" key="2">
    <citation type="submission" date="2015-01" db="EMBL/GenBank/DDBJ databases">
        <title>Evolutionary Origins and Diversification of the Mycorrhizal Mutualists.</title>
        <authorList>
            <consortium name="DOE Joint Genome Institute"/>
            <consortium name="Mycorrhizal Genomics Consortium"/>
            <person name="Kohler A."/>
            <person name="Kuo A."/>
            <person name="Nagy L.G."/>
            <person name="Floudas D."/>
            <person name="Copeland A."/>
            <person name="Barry K.W."/>
            <person name="Cichocki N."/>
            <person name="Veneault-Fourrey C."/>
            <person name="LaButti K."/>
            <person name="Lindquist E.A."/>
            <person name="Lipzen A."/>
            <person name="Lundell T."/>
            <person name="Morin E."/>
            <person name="Murat C."/>
            <person name="Riley R."/>
            <person name="Ohm R."/>
            <person name="Sun H."/>
            <person name="Tunlid A."/>
            <person name="Henrissat B."/>
            <person name="Grigoriev I.V."/>
            <person name="Hibbett D.S."/>
            <person name="Martin F."/>
        </authorList>
    </citation>
    <scope>NUCLEOTIDE SEQUENCE [LARGE SCALE GENOMIC DNA]</scope>
    <source>
        <strain evidence="11">MUT 4182</strain>
    </source>
</reference>
<name>A0A0C3QJ51_9AGAM</name>
<evidence type="ECO:0000313" key="11">
    <source>
        <dbReference type="Proteomes" id="UP000054248"/>
    </source>
</evidence>
<dbReference type="Pfam" id="PF14833">
    <property type="entry name" value="NAD_binding_11"/>
    <property type="match status" value="1"/>
</dbReference>
<organism evidence="10 11">
    <name type="scientific">Tulasnella calospora MUT 4182</name>
    <dbReference type="NCBI Taxonomy" id="1051891"/>
    <lineage>
        <taxon>Eukaryota</taxon>
        <taxon>Fungi</taxon>
        <taxon>Dikarya</taxon>
        <taxon>Basidiomycota</taxon>
        <taxon>Agaricomycotina</taxon>
        <taxon>Agaricomycetes</taxon>
        <taxon>Cantharellales</taxon>
        <taxon>Tulasnellaceae</taxon>
        <taxon>Tulasnella</taxon>
    </lineage>
</organism>
<dbReference type="PANTHER" id="PTHR22981:SF7">
    <property type="entry name" value="3-HYDROXYISOBUTYRATE DEHYDROGENASE, MITOCHONDRIAL"/>
    <property type="match status" value="1"/>
</dbReference>
<evidence type="ECO:0000256" key="3">
    <source>
        <dbReference type="ARBA" id="ARBA00012991"/>
    </source>
</evidence>
<dbReference type="GO" id="GO:0051287">
    <property type="term" value="F:NAD binding"/>
    <property type="evidence" value="ECO:0007669"/>
    <property type="project" value="InterPro"/>
</dbReference>
<keyword evidence="11" id="KW-1185">Reference proteome</keyword>
<dbReference type="InterPro" id="IPR036291">
    <property type="entry name" value="NAD(P)-bd_dom_sf"/>
</dbReference>
<evidence type="ECO:0000256" key="4">
    <source>
        <dbReference type="ARBA" id="ARBA00022456"/>
    </source>
</evidence>
<evidence type="ECO:0000256" key="1">
    <source>
        <dbReference type="ARBA" id="ARBA00005109"/>
    </source>
</evidence>
<dbReference type="Pfam" id="PF03446">
    <property type="entry name" value="NAD_binding_2"/>
    <property type="match status" value="1"/>
</dbReference>
<evidence type="ECO:0000259" key="8">
    <source>
        <dbReference type="Pfam" id="PF03446"/>
    </source>
</evidence>
<dbReference type="Gene3D" id="1.10.1040.10">
    <property type="entry name" value="N-(1-d-carboxylethyl)-l-norvaline Dehydrogenase, domain 2"/>
    <property type="match status" value="1"/>
</dbReference>
<sequence length="350" mass="36152">MTVTSLALANLGTSRSNAIAFIGLGAMGREMASNLFTKSLNSQGSEPSPTFIVCDAMPEAAATFARNFQQLHPGVQINVVDTPAEAAELASVIITMLPSSPQVNQVYLTSESGILPGVLKALSSPAGTKPEDLKTLAIDSTTLDVSTAKDVAQRVAKEAQISMVDAPVSGGVVGAAAGTLSFMVGGPASSFDLAKPYLEKMGKTIVHCGDSGTGLAVKICNNLILGINQVAVAEAMLLGTSLGLSPSLLASVINNSTGRCWPSAVNNPIPGALPGQSPPCERDFKGGFAAKLMLKDMNLALNAADSVGVPLPLGNSSVKLYEDVTKDQDLAGRDFSVVFRHLQKLQEGQQ</sequence>
<comment type="catalytic activity">
    <reaction evidence="7">
        <text>3-hydroxy-2-methylpropanoate + NAD(+) = 2-methyl-3-oxopropanoate + NADH + H(+)</text>
        <dbReference type="Rhea" id="RHEA:17681"/>
        <dbReference type="ChEBI" id="CHEBI:11805"/>
        <dbReference type="ChEBI" id="CHEBI:15378"/>
        <dbReference type="ChEBI" id="CHEBI:57540"/>
        <dbReference type="ChEBI" id="CHEBI:57700"/>
        <dbReference type="ChEBI" id="CHEBI:57945"/>
        <dbReference type="EC" id="1.1.1.31"/>
    </reaction>
</comment>
<feature type="domain" description="3-hydroxyisobutyrate dehydrogenase-like NAD-binding" evidence="9">
    <location>
        <begin position="212"/>
        <end position="341"/>
    </location>
</feature>
<evidence type="ECO:0000256" key="5">
    <source>
        <dbReference type="ARBA" id="ARBA00023002"/>
    </source>
</evidence>
<evidence type="ECO:0000313" key="10">
    <source>
        <dbReference type="EMBL" id="KIO26124.1"/>
    </source>
</evidence>